<keyword evidence="9" id="KW-1185">Reference proteome</keyword>
<evidence type="ECO:0000256" key="3">
    <source>
        <dbReference type="ARBA" id="ARBA00022448"/>
    </source>
</evidence>
<organism evidence="8 9">
    <name type="scientific">Alosa alosa</name>
    <name type="common">allis shad</name>
    <dbReference type="NCBI Taxonomy" id="278164"/>
    <lineage>
        <taxon>Eukaryota</taxon>
        <taxon>Metazoa</taxon>
        <taxon>Chordata</taxon>
        <taxon>Craniata</taxon>
        <taxon>Vertebrata</taxon>
        <taxon>Euteleostomi</taxon>
        <taxon>Actinopterygii</taxon>
        <taxon>Neopterygii</taxon>
        <taxon>Teleostei</taxon>
        <taxon>Clupei</taxon>
        <taxon>Clupeiformes</taxon>
        <taxon>Clupeoidei</taxon>
        <taxon>Clupeidae</taxon>
        <taxon>Alosa</taxon>
    </lineage>
</organism>
<comment type="subcellular location">
    <subcellularLocation>
        <location evidence="1">Membrane</location>
        <topology evidence="1">Single-pass membrane protein</topology>
    </subcellularLocation>
</comment>
<protein>
    <recommendedName>
        <fullName evidence="7">FXYD domain-containing ion transport regulator</fullName>
    </recommendedName>
</protein>
<keyword evidence="3 7" id="KW-0813">Transport</keyword>
<sequence length="130" mass="14618">MDGHVFLGSGVVVIPSDIKEESSLKVKPRNEKSHIGGHLQSVTLTRRLKPPERISPAQVIRKMEQFSFLFLLGVFYSLFIETEASPFVYDYYKLRVGGLVFAGMLVTGAVVLLMWNRCRPSKKGDDDSEI</sequence>
<evidence type="ECO:0000256" key="2">
    <source>
        <dbReference type="ARBA" id="ARBA00005948"/>
    </source>
</evidence>
<comment type="caution">
    <text evidence="7">Lacks conserved residue(s) required for the propagation of feature annotation.</text>
</comment>
<dbReference type="GO" id="GO:0016020">
    <property type="term" value="C:membrane"/>
    <property type="evidence" value="ECO:0007669"/>
    <property type="project" value="UniProtKB-SubCell"/>
</dbReference>
<evidence type="ECO:0000256" key="4">
    <source>
        <dbReference type="ARBA" id="ARBA00022692"/>
    </source>
</evidence>
<gene>
    <name evidence="8" type="ORF">AALO_G00182080</name>
</gene>
<feature type="transmembrane region" description="Helical" evidence="7">
    <location>
        <begin position="95"/>
        <end position="115"/>
    </location>
</feature>
<dbReference type="GO" id="GO:0099106">
    <property type="term" value="F:ion channel regulator activity"/>
    <property type="evidence" value="ECO:0007669"/>
    <property type="project" value="InterPro"/>
</dbReference>
<name>A0AAV6GCN8_9TELE</name>
<keyword evidence="4 7" id="KW-0812">Transmembrane</keyword>
<dbReference type="AlphaFoldDB" id="A0AAV6GCN8"/>
<evidence type="ECO:0000313" key="9">
    <source>
        <dbReference type="Proteomes" id="UP000823561"/>
    </source>
</evidence>
<dbReference type="Pfam" id="PF02038">
    <property type="entry name" value="ATP1G1_PLM_MAT8"/>
    <property type="match status" value="1"/>
</dbReference>
<evidence type="ECO:0000256" key="1">
    <source>
        <dbReference type="ARBA" id="ARBA00004167"/>
    </source>
</evidence>
<evidence type="ECO:0000313" key="8">
    <source>
        <dbReference type="EMBL" id="KAG5271621.1"/>
    </source>
</evidence>
<keyword evidence="7" id="KW-1133">Transmembrane helix</keyword>
<dbReference type="GO" id="GO:0043269">
    <property type="term" value="P:regulation of monoatomic ion transport"/>
    <property type="evidence" value="ECO:0007669"/>
    <property type="project" value="InterPro"/>
</dbReference>
<dbReference type="Gene3D" id="1.20.5.780">
    <property type="entry name" value="Single helix bin"/>
    <property type="match status" value="1"/>
</dbReference>
<feature type="transmembrane region" description="Helical" evidence="7">
    <location>
        <begin position="68"/>
        <end position="89"/>
    </location>
</feature>
<keyword evidence="5 7" id="KW-0406">Ion transport</keyword>
<dbReference type="EMBL" id="JADWDJ010000013">
    <property type="protein sequence ID" value="KAG5271621.1"/>
    <property type="molecule type" value="Genomic_DNA"/>
</dbReference>
<accession>A0AAV6GCN8</accession>
<keyword evidence="6 7" id="KW-0472">Membrane</keyword>
<comment type="caution">
    <text evidence="8">The sequence shown here is derived from an EMBL/GenBank/DDBJ whole genome shotgun (WGS) entry which is preliminary data.</text>
</comment>
<evidence type="ECO:0000256" key="5">
    <source>
        <dbReference type="ARBA" id="ARBA00023065"/>
    </source>
</evidence>
<evidence type="ECO:0000256" key="6">
    <source>
        <dbReference type="ARBA" id="ARBA00023136"/>
    </source>
</evidence>
<evidence type="ECO:0000256" key="7">
    <source>
        <dbReference type="RuleBase" id="RU364131"/>
    </source>
</evidence>
<dbReference type="GO" id="GO:0006811">
    <property type="term" value="P:monoatomic ion transport"/>
    <property type="evidence" value="ECO:0007669"/>
    <property type="project" value="UniProtKB-KW"/>
</dbReference>
<comment type="similarity">
    <text evidence="2 7">Belongs to the FXYD family.</text>
</comment>
<proteinExistence type="inferred from homology"/>
<dbReference type="InterPro" id="IPR000272">
    <property type="entry name" value="Ion-transport_regulator_FXYD"/>
</dbReference>
<reference evidence="8" key="1">
    <citation type="submission" date="2020-10" db="EMBL/GenBank/DDBJ databases">
        <title>Chromosome-scale genome assembly of the Allis shad, Alosa alosa.</title>
        <authorList>
            <person name="Margot Z."/>
            <person name="Christophe K."/>
            <person name="Cabau C."/>
            <person name="Louis A."/>
            <person name="Berthelot C."/>
            <person name="Parey E."/>
            <person name="Roest Crollius H."/>
            <person name="Montfort J."/>
            <person name="Robinson-Rechavi M."/>
            <person name="Bucao C."/>
            <person name="Bouchez O."/>
            <person name="Gislard M."/>
            <person name="Lluch J."/>
            <person name="Milhes M."/>
            <person name="Lampietro C."/>
            <person name="Lopez Roques C."/>
            <person name="Donnadieu C."/>
            <person name="Braasch I."/>
            <person name="Desvignes T."/>
            <person name="Postlethwait J."/>
            <person name="Bobe J."/>
            <person name="Guiguen Y."/>
        </authorList>
    </citation>
    <scope>NUCLEOTIDE SEQUENCE</scope>
    <source>
        <strain evidence="8">M-15738</strain>
        <tissue evidence="8">Blood</tissue>
    </source>
</reference>
<dbReference type="Proteomes" id="UP000823561">
    <property type="component" value="Chromosome 13"/>
</dbReference>